<gene>
    <name evidence="1" type="ORF">METZ01_LOCUS323678</name>
</gene>
<dbReference type="EMBL" id="UINC01106275">
    <property type="protein sequence ID" value="SVC70824.1"/>
    <property type="molecule type" value="Genomic_DNA"/>
</dbReference>
<name>A0A382PBP0_9ZZZZ</name>
<sequence length="34" mass="4181">YDPSVVKTFMIYQLPYFKVWFHHGNLHLYNHTAL</sequence>
<proteinExistence type="predicted"/>
<feature type="non-terminal residue" evidence="1">
    <location>
        <position position="1"/>
    </location>
</feature>
<dbReference type="AlphaFoldDB" id="A0A382PBP0"/>
<evidence type="ECO:0000313" key="1">
    <source>
        <dbReference type="EMBL" id="SVC70824.1"/>
    </source>
</evidence>
<protein>
    <submittedName>
        <fullName evidence="1">Uncharacterized protein</fullName>
    </submittedName>
</protein>
<organism evidence="1">
    <name type="scientific">marine metagenome</name>
    <dbReference type="NCBI Taxonomy" id="408172"/>
    <lineage>
        <taxon>unclassified sequences</taxon>
        <taxon>metagenomes</taxon>
        <taxon>ecological metagenomes</taxon>
    </lineage>
</organism>
<accession>A0A382PBP0</accession>
<reference evidence="1" key="1">
    <citation type="submission" date="2018-05" db="EMBL/GenBank/DDBJ databases">
        <authorList>
            <person name="Lanie J.A."/>
            <person name="Ng W.-L."/>
            <person name="Kazmierczak K.M."/>
            <person name="Andrzejewski T.M."/>
            <person name="Davidsen T.M."/>
            <person name="Wayne K.J."/>
            <person name="Tettelin H."/>
            <person name="Glass J.I."/>
            <person name="Rusch D."/>
            <person name="Podicherti R."/>
            <person name="Tsui H.-C.T."/>
            <person name="Winkler M.E."/>
        </authorList>
    </citation>
    <scope>NUCLEOTIDE SEQUENCE</scope>
</reference>